<comment type="caution">
    <text evidence="3">The sequence shown here is derived from an EMBL/GenBank/DDBJ whole genome shotgun (WGS) entry which is preliminary data.</text>
</comment>
<dbReference type="OrthoDB" id="10040454at2759"/>
<feature type="domain" description="DUF4817" evidence="2">
    <location>
        <begin position="7"/>
        <end position="43"/>
    </location>
</feature>
<dbReference type="AlphaFoldDB" id="A0A834M6I4"/>
<evidence type="ECO:0000259" key="2">
    <source>
        <dbReference type="Pfam" id="PF16087"/>
    </source>
</evidence>
<dbReference type="Pfam" id="PF16087">
    <property type="entry name" value="DUF4817"/>
    <property type="match status" value="1"/>
</dbReference>
<dbReference type="InterPro" id="IPR032135">
    <property type="entry name" value="DUF4817"/>
</dbReference>
<name>A0A834M6I4_RHYFE</name>
<feature type="region of interest" description="Disordered" evidence="1">
    <location>
        <begin position="52"/>
        <end position="92"/>
    </location>
</feature>
<proteinExistence type="predicted"/>
<evidence type="ECO:0000313" key="3">
    <source>
        <dbReference type="EMBL" id="KAF7266849.1"/>
    </source>
</evidence>
<protein>
    <recommendedName>
        <fullName evidence="2">DUF4817 domain-containing protein</fullName>
    </recommendedName>
</protein>
<sequence>MDKYTRQEREEIVSIFIENNRSIIATQRKLRQKYPNRPVPHKTPIYCLHCGTTADKPRSGSQRTSHNAENLALGRDSVAESPETSIRRRSSQLHISARRRMLKNEKMFSYKI</sequence>
<gene>
    <name evidence="3" type="ORF">GWI33_019874</name>
</gene>
<evidence type="ECO:0000256" key="1">
    <source>
        <dbReference type="SAM" id="MobiDB-lite"/>
    </source>
</evidence>
<keyword evidence="4" id="KW-1185">Reference proteome</keyword>
<evidence type="ECO:0000313" key="4">
    <source>
        <dbReference type="Proteomes" id="UP000625711"/>
    </source>
</evidence>
<accession>A0A834M6I4</accession>
<reference evidence="3" key="1">
    <citation type="submission" date="2020-08" db="EMBL/GenBank/DDBJ databases">
        <title>Genome sequencing and assembly of the red palm weevil Rhynchophorus ferrugineus.</title>
        <authorList>
            <person name="Dias G.B."/>
            <person name="Bergman C.M."/>
            <person name="Manee M."/>
        </authorList>
    </citation>
    <scope>NUCLEOTIDE SEQUENCE</scope>
    <source>
        <strain evidence="3">AA-2017</strain>
        <tissue evidence="3">Whole larva</tissue>
    </source>
</reference>
<organism evidence="3 4">
    <name type="scientific">Rhynchophorus ferrugineus</name>
    <name type="common">Red palm weevil</name>
    <name type="synonym">Curculio ferrugineus</name>
    <dbReference type="NCBI Taxonomy" id="354439"/>
    <lineage>
        <taxon>Eukaryota</taxon>
        <taxon>Metazoa</taxon>
        <taxon>Ecdysozoa</taxon>
        <taxon>Arthropoda</taxon>
        <taxon>Hexapoda</taxon>
        <taxon>Insecta</taxon>
        <taxon>Pterygota</taxon>
        <taxon>Neoptera</taxon>
        <taxon>Endopterygota</taxon>
        <taxon>Coleoptera</taxon>
        <taxon>Polyphaga</taxon>
        <taxon>Cucujiformia</taxon>
        <taxon>Curculionidae</taxon>
        <taxon>Dryophthorinae</taxon>
        <taxon>Rhynchophorus</taxon>
    </lineage>
</organism>
<feature type="compositionally biased region" description="Polar residues" evidence="1">
    <location>
        <begin position="59"/>
        <end position="68"/>
    </location>
</feature>
<dbReference type="Proteomes" id="UP000625711">
    <property type="component" value="Unassembled WGS sequence"/>
</dbReference>
<dbReference type="EMBL" id="JAACXV010014493">
    <property type="protein sequence ID" value="KAF7266849.1"/>
    <property type="molecule type" value="Genomic_DNA"/>
</dbReference>